<dbReference type="AlphaFoldDB" id="A0A2T7BG35"/>
<dbReference type="PANTHER" id="PTHR34183">
    <property type="entry name" value="ENDOLYTIC PEPTIDOGLYCAN TRANSGLYCOSYLASE RLPA"/>
    <property type="match status" value="1"/>
</dbReference>
<dbReference type="GO" id="GO:0008932">
    <property type="term" value="F:lytic endotransglycosylase activity"/>
    <property type="evidence" value="ECO:0007669"/>
    <property type="project" value="UniProtKB-UniRule"/>
</dbReference>
<comment type="similarity">
    <text evidence="3 4">Belongs to the RlpA family.</text>
</comment>
<dbReference type="InterPro" id="IPR036908">
    <property type="entry name" value="RlpA-like_sf"/>
</dbReference>
<evidence type="ECO:0000256" key="4">
    <source>
        <dbReference type="RuleBase" id="RU003495"/>
    </source>
</evidence>
<dbReference type="EC" id="4.2.2.-" evidence="3"/>
<evidence type="ECO:0000313" key="7">
    <source>
        <dbReference type="Proteomes" id="UP000244450"/>
    </source>
</evidence>
<evidence type="ECO:0000256" key="3">
    <source>
        <dbReference type="HAMAP-Rule" id="MF_02071"/>
    </source>
</evidence>
<dbReference type="EMBL" id="QCYK01000002">
    <property type="protein sequence ID" value="PUZ25248.1"/>
    <property type="molecule type" value="Genomic_DNA"/>
</dbReference>
<evidence type="ECO:0000259" key="5">
    <source>
        <dbReference type="Pfam" id="PF03330"/>
    </source>
</evidence>
<dbReference type="OrthoDB" id="9779128at2"/>
<keyword evidence="2 3" id="KW-0961">Cell wall biogenesis/degradation</keyword>
<dbReference type="GO" id="GO:0071555">
    <property type="term" value="P:cell wall organization"/>
    <property type="evidence" value="ECO:0007669"/>
    <property type="project" value="UniProtKB-KW"/>
</dbReference>
<feature type="domain" description="RlpA-like protein double-psi beta-barrel" evidence="5">
    <location>
        <begin position="38"/>
        <end position="126"/>
    </location>
</feature>
<dbReference type="HAMAP" id="MF_02071">
    <property type="entry name" value="RlpA"/>
    <property type="match status" value="1"/>
</dbReference>
<dbReference type="InterPro" id="IPR012997">
    <property type="entry name" value="RplA"/>
</dbReference>
<protein>
    <recommendedName>
        <fullName evidence="3">Probable endolytic peptidoglycan transglycosylase RlpA</fullName>
        <ecNumber evidence="3">4.2.2.-</ecNumber>
    </recommendedName>
</protein>
<dbReference type="InterPro" id="IPR009009">
    <property type="entry name" value="RlpA-like_DPBB"/>
</dbReference>
<comment type="function">
    <text evidence="3">Lytic transglycosylase with a strong preference for naked glycan strands that lack stem peptides.</text>
</comment>
<dbReference type="PANTHER" id="PTHR34183:SF1">
    <property type="entry name" value="ENDOLYTIC PEPTIDOGLYCAN TRANSGLYCOSYLASE RLPA"/>
    <property type="match status" value="1"/>
</dbReference>
<dbReference type="GO" id="GO:0000270">
    <property type="term" value="P:peptidoglycan metabolic process"/>
    <property type="evidence" value="ECO:0007669"/>
    <property type="project" value="UniProtKB-UniRule"/>
</dbReference>
<gene>
    <name evidence="3" type="primary">rlpA</name>
    <name evidence="6" type="ORF">DCC81_13150</name>
</gene>
<reference evidence="6 7" key="1">
    <citation type="submission" date="2018-04" db="EMBL/GenBank/DDBJ databases">
        <title>Chitinophaga fuyangensis sp. nov., isolated from soil in a chemical factory.</title>
        <authorList>
            <person name="Chen K."/>
        </authorList>
    </citation>
    <scope>NUCLEOTIDE SEQUENCE [LARGE SCALE GENOMIC DNA]</scope>
    <source>
        <strain evidence="6 7">LY-1</strain>
    </source>
</reference>
<dbReference type="SUPFAM" id="SSF50685">
    <property type="entry name" value="Barwin-like endoglucanases"/>
    <property type="match status" value="1"/>
</dbReference>
<evidence type="ECO:0000256" key="1">
    <source>
        <dbReference type="ARBA" id="ARBA00023239"/>
    </source>
</evidence>
<dbReference type="Proteomes" id="UP000244450">
    <property type="component" value="Unassembled WGS sequence"/>
</dbReference>
<comment type="caution">
    <text evidence="6">The sequence shown here is derived from an EMBL/GenBank/DDBJ whole genome shotgun (WGS) entry which is preliminary data.</text>
</comment>
<dbReference type="CDD" id="cd22268">
    <property type="entry name" value="DPBB_RlpA-like"/>
    <property type="match status" value="1"/>
</dbReference>
<keyword evidence="6" id="KW-0449">Lipoprotein</keyword>
<dbReference type="NCBIfam" id="TIGR00413">
    <property type="entry name" value="rlpA"/>
    <property type="match status" value="1"/>
</dbReference>
<evidence type="ECO:0000313" key="6">
    <source>
        <dbReference type="EMBL" id="PUZ25248.1"/>
    </source>
</evidence>
<organism evidence="6 7">
    <name type="scientific">Chitinophaga parva</name>
    <dbReference type="NCBI Taxonomy" id="2169414"/>
    <lineage>
        <taxon>Bacteria</taxon>
        <taxon>Pseudomonadati</taxon>
        <taxon>Bacteroidota</taxon>
        <taxon>Chitinophagia</taxon>
        <taxon>Chitinophagales</taxon>
        <taxon>Chitinophagaceae</taxon>
        <taxon>Chitinophaga</taxon>
    </lineage>
</organism>
<accession>A0A2T7BG35</accession>
<evidence type="ECO:0000256" key="2">
    <source>
        <dbReference type="ARBA" id="ARBA00023316"/>
    </source>
</evidence>
<sequence>MKRTYLKWFKRAGVLVFSLLLRLPFVHGEPIKLKKSASSGVASFYADKFNGRRTANGERFSNQGFTAAHNTLPLGTVVKVTNEQNGKTVFVRITDRLARTNHRMIDLTQRAARELGFLHKGVAHVKLEISKGEDLADTFRSSWLRPFYWGNA</sequence>
<dbReference type="Pfam" id="PF03330">
    <property type="entry name" value="DPBB_1"/>
    <property type="match status" value="1"/>
</dbReference>
<keyword evidence="7" id="KW-1185">Reference proteome</keyword>
<proteinExistence type="inferred from homology"/>
<name>A0A2T7BG35_9BACT</name>
<keyword evidence="1 3" id="KW-0456">Lyase</keyword>
<dbReference type="Gene3D" id="2.40.40.10">
    <property type="entry name" value="RlpA-like domain"/>
    <property type="match status" value="1"/>
</dbReference>
<dbReference type="InterPro" id="IPR034718">
    <property type="entry name" value="RlpA"/>
</dbReference>